<evidence type="ECO:0000313" key="2">
    <source>
        <dbReference type="EMBL" id="EFO95405.1"/>
    </source>
</evidence>
<reference evidence="2" key="1">
    <citation type="submission" date="2007-07" db="EMBL/GenBank/DDBJ databases">
        <title>PCAP assembly of the Caenorhabditis remanei genome.</title>
        <authorList>
            <consortium name="The Caenorhabditis remanei Sequencing Consortium"/>
            <person name="Wilson R.K."/>
        </authorList>
    </citation>
    <scope>NUCLEOTIDE SEQUENCE [LARGE SCALE GENOMIC DNA]</scope>
    <source>
        <strain evidence="2">PB4641</strain>
    </source>
</reference>
<dbReference type="InParanoid" id="E3LI90"/>
<dbReference type="AlphaFoldDB" id="E3LI90"/>
<dbReference type="EMBL" id="DS268409">
    <property type="protein sequence ID" value="EFO95405.1"/>
    <property type="molecule type" value="Genomic_DNA"/>
</dbReference>
<keyword evidence="1" id="KW-0472">Membrane</keyword>
<protein>
    <submittedName>
        <fullName evidence="2">Uncharacterized protein</fullName>
    </submittedName>
</protein>
<feature type="transmembrane region" description="Helical" evidence="1">
    <location>
        <begin position="34"/>
        <end position="54"/>
    </location>
</feature>
<evidence type="ECO:0000313" key="3">
    <source>
        <dbReference type="Proteomes" id="UP000008281"/>
    </source>
</evidence>
<keyword evidence="3" id="KW-1185">Reference proteome</keyword>
<organism evidence="3">
    <name type="scientific">Caenorhabditis remanei</name>
    <name type="common">Caenorhabditis vulgaris</name>
    <dbReference type="NCBI Taxonomy" id="31234"/>
    <lineage>
        <taxon>Eukaryota</taxon>
        <taxon>Metazoa</taxon>
        <taxon>Ecdysozoa</taxon>
        <taxon>Nematoda</taxon>
        <taxon>Chromadorea</taxon>
        <taxon>Rhabditida</taxon>
        <taxon>Rhabditina</taxon>
        <taxon>Rhabditomorpha</taxon>
        <taxon>Rhabditoidea</taxon>
        <taxon>Rhabditidae</taxon>
        <taxon>Peloderinae</taxon>
        <taxon>Caenorhabditis</taxon>
    </lineage>
</organism>
<sequence length="80" mass="9165">MLYCIRLGETHDIMSYTYTAEEFAGGTKIRFKNALIAGLATEFFSICGSALNFIQFVMIRRLKEYVITNNQNKKDSPLVF</sequence>
<dbReference type="InterPro" id="IPR024483">
    <property type="entry name" value="Glam1"/>
</dbReference>
<evidence type="ECO:0000256" key="1">
    <source>
        <dbReference type="SAM" id="Phobius"/>
    </source>
</evidence>
<gene>
    <name evidence="2" type="ORF">CRE_08910</name>
</gene>
<name>E3LI90_CAERE</name>
<dbReference type="Proteomes" id="UP000008281">
    <property type="component" value="Unassembled WGS sequence"/>
</dbReference>
<keyword evidence="1" id="KW-0812">Transmembrane</keyword>
<dbReference type="HOGENOM" id="CLU_2592052_0_0_1"/>
<dbReference type="Pfam" id="PF10912">
    <property type="entry name" value="Glam1"/>
    <property type="match status" value="1"/>
</dbReference>
<keyword evidence="1" id="KW-1133">Transmembrane helix</keyword>
<proteinExistence type="predicted"/>
<accession>E3LI90</accession>